<dbReference type="PANTHER" id="PTHR11845">
    <property type="entry name" value="5'-DEOXYNUCLEOTIDASE HDDC2"/>
    <property type="match status" value="1"/>
</dbReference>
<proteinExistence type="inferred from homology"/>
<comment type="similarity">
    <text evidence="5">Belongs to the HDDC2 family.</text>
</comment>
<name>A0ABR2X526_9FUNG</name>
<evidence type="ECO:0000256" key="5">
    <source>
        <dbReference type="ARBA" id="ARBA00009999"/>
    </source>
</evidence>
<comment type="cofactor">
    <cofactor evidence="2">
        <name>Mn(2+)</name>
        <dbReference type="ChEBI" id="CHEBI:29035"/>
    </cofactor>
</comment>
<dbReference type="SUPFAM" id="SSF109604">
    <property type="entry name" value="HD-domain/PDEase-like"/>
    <property type="match status" value="1"/>
</dbReference>
<evidence type="ECO:0000256" key="3">
    <source>
        <dbReference type="ARBA" id="ARBA00001941"/>
    </source>
</evidence>
<evidence type="ECO:0000313" key="12">
    <source>
        <dbReference type="Proteomes" id="UP001479436"/>
    </source>
</evidence>
<organism evidence="11 12">
    <name type="scientific">Basidiobolus ranarum</name>
    <dbReference type="NCBI Taxonomy" id="34480"/>
    <lineage>
        <taxon>Eukaryota</taxon>
        <taxon>Fungi</taxon>
        <taxon>Fungi incertae sedis</taxon>
        <taxon>Zoopagomycota</taxon>
        <taxon>Entomophthoromycotina</taxon>
        <taxon>Basidiobolomycetes</taxon>
        <taxon>Basidiobolales</taxon>
        <taxon>Basidiobolaceae</taxon>
        <taxon>Basidiobolus</taxon>
    </lineage>
</organism>
<gene>
    <name evidence="11" type="ORF">K7432_000115</name>
</gene>
<dbReference type="Pfam" id="PF13023">
    <property type="entry name" value="HD_3"/>
    <property type="match status" value="1"/>
</dbReference>
<dbReference type="EC" id="3.1.3.89" evidence="7"/>
<dbReference type="PANTHER" id="PTHR11845:SF13">
    <property type="entry name" value="5'-DEOXYNUCLEOTIDASE HDDC2"/>
    <property type="match status" value="1"/>
</dbReference>
<comment type="cofactor">
    <cofactor evidence="3">
        <name>Co(2+)</name>
        <dbReference type="ChEBI" id="CHEBI:48828"/>
    </cofactor>
</comment>
<dbReference type="Gene3D" id="1.10.3210.10">
    <property type="entry name" value="Hypothetical protein af1432"/>
    <property type="match status" value="1"/>
</dbReference>
<keyword evidence="8" id="KW-0479">Metal-binding</keyword>
<evidence type="ECO:0000256" key="7">
    <source>
        <dbReference type="ARBA" id="ARBA00012964"/>
    </source>
</evidence>
<accession>A0ABR2X526</accession>
<evidence type="ECO:0000256" key="2">
    <source>
        <dbReference type="ARBA" id="ARBA00001936"/>
    </source>
</evidence>
<evidence type="ECO:0000256" key="4">
    <source>
        <dbReference type="ARBA" id="ARBA00004074"/>
    </source>
</evidence>
<comment type="caution">
    <text evidence="11">The sequence shown here is derived from an EMBL/GenBank/DDBJ whole genome shotgun (WGS) entry which is preliminary data.</text>
</comment>
<evidence type="ECO:0000259" key="10">
    <source>
        <dbReference type="SMART" id="SM00471"/>
    </source>
</evidence>
<protein>
    <recommendedName>
        <fullName evidence="7">5'-deoxynucleotidase</fullName>
        <ecNumber evidence="7">3.1.3.89</ecNumber>
    </recommendedName>
</protein>
<dbReference type="InterPro" id="IPR003607">
    <property type="entry name" value="HD/PDEase_dom"/>
</dbReference>
<comment type="subunit">
    <text evidence="6">Homodimer.</text>
</comment>
<dbReference type="InterPro" id="IPR039356">
    <property type="entry name" value="YfbR/HDDC2"/>
</dbReference>
<evidence type="ECO:0000256" key="9">
    <source>
        <dbReference type="ARBA" id="ARBA00022801"/>
    </source>
</evidence>
<comment type="catalytic activity">
    <reaction evidence="1">
        <text>a 2'-deoxyribonucleoside 5'-phosphate + H2O = a 2'-deoxyribonucleoside + phosphate</text>
        <dbReference type="Rhea" id="RHEA:36167"/>
        <dbReference type="ChEBI" id="CHEBI:15377"/>
        <dbReference type="ChEBI" id="CHEBI:18274"/>
        <dbReference type="ChEBI" id="CHEBI:43474"/>
        <dbReference type="ChEBI" id="CHEBI:65317"/>
        <dbReference type="EC" id="3.1.3.89"/>
    </reaction>
</comment>
<dbReference type="EMBL" id="JASJQH010000002">
    <property type="protein sequence ID" value="KAK9768886.1"/>
    <property type="molecule type" value="Genomic_DNA"/>
</dbReference>
<evidence type="ECO:0000256" key="1">
    <source>
        <dbReference type="ARBA" id="ARBA00001638"/>
    </source>
</evidence>
<evidence type="ECO:0000313" key="11">
    <source>
        <dbReference type="EMBL" id="KAK9768886.1"/>
    </source>
</evidence>
<keyword evidence="12" id="KW-1185">Reference proteome</keyword>
<dbReference type="Proteomes" id="UP001479436">
    <property type="component" value="Unassembled WGS sequence"/>
</dbReference>
<dbReference type="SMART" id="SM00471">
    <property type="entry name" value="HDc"/>
    <property type="match status" value="1"/>
</dbReference>
<comment type="function">
    <text evidence="4">Catalyzes the dephosphorylation of the nucleoside 5'-monophosphates deoxyadenosine monophosphate (dAMP), deoxycytidine monophosphate (dCMP), deoxyguanosine monophosphate (dGMP) and deoxythymidine monophosphate (dTMP).</text>
</comment>
<evidence type="ECO:0000256" key="6">
    <source>
        <dbReference type="ARBA" id="ARBA00011738"/>
    </source>
</evidence>
<evidence type="ECO:0000256" key="8">
    <source>
        <dbReference type="ARBA" id="ARBA00022723"/>
    </source>
</evidence>
<keyword evidence="9" id="KW-0378">Hydrolase</keyword>
<reference evidence="11 12" key="1">
    <citation type="submission" date="2023-04" db="EMBL/GenBank/DDBJ databases">
        <title>Genome of Basidiobolus ranarum AG-B5.</title>
        <authorList>
            <person name="Stajich J.E."/>
            <person name="Carter-House D."/>
            <person name="Gryganskyi A."/>
        </authorList>
    </citation>
    <scope>NUCLEOTIDE SEQUENCE [LARGE SCALE GENOMIC DNA]</scope>
    <source>
        <strain evidence="11 12">AG-B5</strain>
    </source>
</reference>
<sequence length="194" mass="22383">MSTVRKATSFLQFFHICEKLKRTKRTGWIKRGVKEPESIADHMHRMSIMALLIEDKGVNRDRCVKMAAVHDLAEAIVGDITPHCGVSKTDKYKLEHDAMVKMVDTLGNSEQAQEIFELWKEYEEGSTSEALLVKDLDKFEMIVQAIEYEKSDNISLNEFFESTRGVFQHPQVKQWVEELYAEREASSKIVSHTE</sequence>
<dbReference type="InterPro" id="IPR006674">
    <property type="entry name" value="HD_domain"/>
</dbReference>
<feature type="domain" description="HD/PDEase" evidence="10">
    <location>
        <begin position="35"/>
        <end position="151"/>
    </location>
</feature>